<dbReference type="EMBL" id="FODT01000004">
    <property type="protein sequence ID" value="SEO73387.1"/>
    <property type="molecule type" value="Genomic_DNA"/>
</dbReference>
<organism evidence="2 3">
    <name type="scientific">Rhodopseudomonas pseudopalustris</name>
    <dbReference type="NCBI Taxonomy" id="1513892"/>
    <lineage>
        <taxon>Bacteria</taxon>
        <taxon>Pseudomonadati</taxon>
        <taxon>Pseudomonadota</taxon>
        <taxon>Alphaproteobacteria</taxon>
        <taxon>Hyphomicrobiales</taxon>
        <taxon>Nitrobacteraceae</taxon>
        <taxon>Rhodopseudomonas</taxon>
    </lineage>
</organism>
<feature type="chain" id="PRO_5011743520" description="PXPV repeat-containing protein" evidence="1">
    <location>
        <begin position="20"/>
        <end position="105"/>
    </location>
</feature>
<evidence type="ECO:0000313" key="3">
    <source>
        <dbReference type="Proteomes" id="UP000199615"/>
    </source>
</evidence>
<gene>
    <name evidence="2" type="ORF">SAMN05444123_104258</name>
</gene>
<dbReference type="RefSeq" id="WP_092683717.1">
    <property type="nucleotide sequence ID" value="NZ_FODT01000004.1"/>
</dbReference>
<dbReference type="Proteomes" id="UP000199615">
    <property type="component" value="Unassembled WGS sequence"/>
</dbReference>
<proteinExistence type="predicted"/>
<protein>
    <recommendedName>
        <fullName evidence="4">PXPV repeat-containing protein</fullName>
    </recommendedName>
</protein>
<evidence type="ECO:0000256" key="1">
    <source>
        <dbReference type="SAM" id="SignalP"/>
    </source>
</evidence>
<accession>A0A1H8S4A9</accession>
<evidence type="ECO:0000313" key="2">
    <source>
        <dbReference type="EMBL" id="SEO73387.1"/>
    </source>
</evidence>
<name>A0A1H8S4A9_9BRAD</name>
<sequence length="105" mass="11448">MLRLAVLFLALTAAAPARAADLPARGRIGEIFAEPVQRGRIVAEVPPPRAIVTGSPVYAPEVDIPPLVNGYYGKPNSYYYFNYYGTAPLAIYGRLPYACGWHGYC</sequence>
<dbReference type="OrthoDB" id="8265366at2"/>
<feature type="signal peptide" evidence="1">
    <location>
        <begin position="1"/>
        <end position="19"/>
    </location>
</feature>
<evidence type="ECO:0008006" key="4">
    <source>
        <dbReference type="Google" id="ProtNLM"/>
    </source>
</evidence>
<keyword evidence="3" id="KW-1185">Reference proteome</keyword>
<keyword evidence="1" id="KW-0732">Signal</keyword>
<reference evidence="3" key="1">
    <citation type="submission" date="2016-10" db="EMBL/GenBank/DDBJ databases">
        <authorList>
            <person name="Varghese N."/>
            <person name="Submissions S."/>
        </authorList>
    </citation>
    <scope>NUCLEOTIDE SEQUENCE [LARGE SCALE GENOMIC DNA]</scope>
    <source>
        <strain evidence="3">DSM 123</strain>
    </source>
</reference>
<dbReference type="AlphaFoldDB" id="A0A1H8S4A9"/>